<dbReference type="EMBL" id="BPLQ01008683">
    <property type="protein sequence ID" value="GIY38861.1"/>
    <property type="molecule type" value="Genomic_DNA"/>
</dbReference>
<dbReference type="Proteomes" id="UP001054837">
    <property type="component" value="Unassembled WGS sequence"/>
</dbReference>
<accession>A0AAV4T0R1</accession>
<protein>
    <submittedName>
        <fullName evidence="1">Uncharacterized protein</fullName>
    </submittedName>
</protein>
<gene>
    <name evidence="1" type="ORF">CDAR_18721</name>
</gene>
<evidence type="ECO:0000313" key="2">
    <source>
        <dbReference type="Proteomes" id="UP001054837"/>
    </source>
</evidence>
<evidence type="ECO:0000313" key="1">
    <source>
        <dbReference type="EMBL" id="GIY38861.1"/>
    </source>
</evidence>
<dbReference type="AlphaFoldDB" id="A0AAV4T0R1"/>
<proteinExistence type="predicted"/>
<reference evidence="1 2" key="1">
    <citation type="submission" date="2021-06" db="EMBL/GenBank/DDBJ databases">
        <title>Caerostris darwini draft genome.</title>
        <authorList>
            <person name="Kono N."/>
            <person name="Arakawa K."/>
        </authorList>
    </citation>
    <scope>NUCLEOTIDE SEQUENCE [LARGE SCALE GENOMIC DNA]</scope>
</reference>
<sequence length="96" mass="10975">MAQSGDYIKSYGSLYDNIIRHVDEILISGTKLRNRILEVLLLRSSCSVIICPLGWSVMKYATSEFAQKRIEPILCCMRIGADEIAENERTKIRRIP</sequence>
<keyword evidence="2" id="KW-1185">Reference proteome</keyword>
<name>A0AAV4T0R1_9ARAC</name>
<organism evidence="1 2">
    <name type="scientific">Caerostris darwini</name>
    <dbReference type="NCBI Taxonomy" id="1538125"/>
    <lineage>
        <taxon>Eukaryota</taxon>
        <taxon>Metazoa</taxon>
        <taxon>Ecdysozoa</taxon>
        <taxon>Arthropoda</taxon>
        <taxon>Chelicerata</taxon>
        <taxon>Arachnida</taxon>
        <taxon>Araneae</taxon>
        <taxon>Araneomorphae</taxon>
        <taxon>Entelegynae</taxon>
        <taxon>Araneoidea</taxon>
        <taxon>Araneidae</taxon>
        <taxon>Caerostris</taxon>
    </lineage>
</organism>
<comment type="caution">
    <text evidence="1">The sequence shown here is derived from an EMBL/GenBank/DDBJ whole genome shotgun (WGS) entry which is preliminary data.</text>
</comment>